<keyword evidence="2" id="KW-1185">Reference proteome</keyword>
<dbReference type="Proteomes" id="UP001596292">
    <property type="component" value="Unassembled WGS sequence"/>
</dbReference>
<sequence>MSRPRRVGLPWYAAEHYDALRARLADGGALPPHYETWRIATEQMEQVVRQSGVEVLRVPIEPEVFAAWCARTGAPPDASARARYAAEAIATDKGP</sequence>
<name>A0ABW2BNY6_9HYPH</name>
<comment type="caution">
    <text evidence="1">The sequence shown here is derived from an EMBL/GenBank/DDBJ whole genome shotgun (WGS) entry which is preliminary data.</text>
</comment>
<evidence type="ECO:0000313" key="1">
    <source>
        <dbReference type="EMBL" id="MFC6791811.1"/>
    </source>
</evidence>
<accession>A0ABW2BNY6</accession>
<dbReference type="RefSeq" id="WP_378973021.1">
    <property type="nucleotide sequence ID" value="NZ_JBHSWN010000001.1"/>
</dbReference>
<dbReference type="EMBL" id="JBHSWN010000001">
    <property type="protein sequence ID" value="MFC6791811.1"/>
    <property type="molecule type" value="Genomic_DNA"/>
</dbReference>
<organism evidence="1 2">
    <name type="scientific">Methylobacterium komagatae</name>
    <dbReference type="NCBI Taxonomy" id="374425"/>
    <lineage>
        <taxon>Bacteria</taxon>
        <taxon>Pseudomonadati</taxon>
        <taxon>Pseudomonadota</taxon>
        <taxon>Alphaproteobacteria</taxon>
        <taxon>Hyphomicrobiales</taxon>
        <taxon>Methylobacteriaceae</taxon>
        <taxon>Methylobacterium</taxon>
    </lineage>
</organism>
<evidence type="ECO:0000313" key="2">
    <source>
        <dbReference type="Proteomes" id="UP001596292"/>
    </source>
</evidence>
<proteinExistence type="predicted"/>
<protein>
    <submittedName>
        <fullName evidence="1">Uncharacterized protein</fullName>
    </submittedName>
</protein>
<reference evidence="2" key="1">
    <citation type="journal article" date="2019" name="Int. J. Syst. Evol. Microbiol.">
        <title>The Global Catalogue of Microorganisms (GCM) 10K type strain sequencing project: providing services to taxonomists for standard genome sequencing and annotation.</title>
        <authorList>
            <consortium name="The Broad Institute Genomics Platform"/>
            <consortium name="The Broad Institute Genome Sequencing Center for Infectious Disease"/>
            <person name="Wu L."/>
            <person name="Ma J."/>
        </authorList>
    </citation>
    <scope>NUCLEOTIDE SEQUENCE [LARGE SCALE GENOMIC DNA]</scope>
    <source>
        <strain evidence="2">CCUG 48316</strain>
    </source>
</reference>
<gene>
    <name evidence="1" type="ORF">ACFQE0_20750</name>
</gene>